<protein>
    <submittedName>
        <fullName evidence="6">Monosaccharide ABC transporter substrate-binding protein, CUT2 family</fullName>
    </submittedName>
</protein>
<evidence type="ECO:0000256" key="1">
    <source>
        <dbReference type="ARBA" id="ARBA00004196"/>
    </source>
</evidence>
<comment type="subcellular location">
    <subcellularLocation>
        <location evidence="1">Cell envelope</location>
    </subcellularLocation>
</comment>
<dbReference type="PANTHER" id="PTHR46847:SF1">
    <property type="entry name" value="D-ALLOSE-BINDING PERIPLASMIC PROTEIN-RELATED"/>
    <property type="match status" value="1"/>
</dbReference>
<dbReference type="RefSeq" id="WP_078695054.1">
    <property type="nucleotide sequence ID" value="NZ_FUYH01000001.1"/>
</dbReference>
<evidence type="ECO:0000313" key="7">
    <source>
        <dbReference type="Proteomes" id="UP000190105"/>
    </source>
</evidence>
<accession>A0A1T4WE15</accession>
<dbReference type="GO" id="GO:0030246">
    <property type="term" value="F:carbohydrate binding"/>
    <property type="evidence" value="ECO:0007669"/>
    <property type="project" value="UniProtKB-ARBA"/>
</dbReference>
<gene>
    <name evidence="6" type="ORF">SAMN05443428_1017</name>
</gene>
<name>A0A1T4WE15_9CLOT</name>
<evidence type="ECO:0000256" key="4">
    <source>
        <dbReference type="SAM" id="SignalP"/>
    </source>
</evidence>
<dbReference type="Gene3D" id="3.40.50.2300">
    <property type="match status" value="2"/>
</dbReference>
<keyword evidence="7" id="KW-1185">Reference proteome</keyword>
<feature type="signal peptide" evidence="4">
    <location>
        <begin position="1"/>
        <end position="18"/>
    </location>
</feature>
<evidence type="ECO:0000256" key="3">
    <source>
        <dbReference type="ARBA" id="ARBA00022729"/>
    </source>
</evidence>
<feature type="chain" id="PRO_5038602512" evidence="4">
    <location>
        <begin position="19"/>
        <end position="334"/>
    </location>
</feature>
<dbReference type="InterPro" id="IPR028082">
    <property type="entry name" value="Peripla_BP_I"/>
</dbReference>
<organism evidence="6 7">
    <name type="scientific">Caloramator quimbayensis</name>
    <dbReference type="NCBI Taxonomy" id="1147123"/>
    <lineage>
        <taxon>Bacteria</taxon>
        <taxon>Bacillati</taxon>
        <taxon>Bacillota</taxon>
        <taxon>Clostridia</taxon>
        <taxon>Eubacteriales</taxon>
        <taxon>Clostridiaceae</taxon>
        <taxon>Caloramator</taxon>
    </lineage>
</organism>
<dbReference type="OrthoDB" id="369027at2"/>
<dbReference type="Pfam" id="PF13407">
    <property type="entry name" value="Peripla_BP_4"/>
    <property type="match status" value="1"/>
</dbReference>
<evidence type="ECO:0000313" key="6">
    <source>
        <dbReference type="EMBL" id="SKA75379.1"/>
    </source>
</evidence>
<dbReference type="PROSITE" id="PS51257">
    <property type="entry name" value="PROKAR_LIPOPROTEIN"/>
    <property type="match status" value="1"/>
</dbReference>
<dbReference type="GO" id="GO:0030313">
    <property type="term" value="C:cell envelope"/>
    <property type="evidence" value="ECO:0007669"/>
    <property type="project" value="UniProtKB-SubCell"/>
</dbReference>
<evidence type="ECO:0000259" key="5">
    <source>
        <dbReference type="Pfam" id="PF13407"/>
    </source>
</evidence>
<dbReference type="CDD" id="cd01536">
    <property type="entry name" value="PBP1_ABC_sugar_binding-like"/>
    <property type="match status" value="1"/>
</dbReference>
<dbReference type="EMBL" id="FUYH01000001">
    <property type="protein sequence ID" value="SKA75379.1"/>
    <property type="molecule type" value="Genomic_DNA"/>
</dbReference>
<dbReference type="SUPFAM" id="SSF53822">
    <property type="entry name" value="Periplasmic binding protein-like I"/>
    <property type="match status" value="1"/>
</dbReference>
<dbReference type="PANTHER" id="PTHR46847">
    <property type="entry name" value="D-ALLOSE-BINDING PERIPLASMIC PROTEIN-RELATED"/>
    <property type="match status" value="1"/>
</dbReference>
<sequence>MKKVTKILSLMVILTMLAVSFIGCGKKTAEQQTSNNNTASNNETKPIKIAVVLKALNSDYWKIVQAGAMDAAKQLGVEVEVLGPNAETDIAGQTSIMEDQIIKKVSALVVAPSQPSAAIATFDKAAEANIPVLLIDTNANWDKKLSFIGTGNYAGGEVGGKFIASKLQKGDKVVIIRGALGDGTHDERVNGAKKAMEDAGLQVVAVQPANSDRNMGMSVMENLLQTYPDVKAVFCSNDEMALGAQRAIMQAGKKGIITVGFDGSPDALKSIKAGELTGSVAQSPYNIGKFGVEAAVKVAKGEKIDARIDTGTSMITAENVDQAQADLDKILGKK</sequence>
<reference evidence="7" key="1">
    <citation type="submission" date="2017-02" db="EMBL/GenBank/DDBJ databases">
        <authorList>
            <person name="Varghese N."/>
            <person name="Submissions S."/>
        </authorList>
    </citation>
    <scope>NUCLEOTIDE SEQUENCE [LARGE SCALE GENOMIC DNA]</scope>
    <source>
        <strain evidence="7">USBA 833</strain>
    </source>
</reference>
<dbReference type="InterPro" id="IPR025997">
    <property type="entry name" value="SBP_2_dom"/>
</dbReference>
<dbReference type="Proteomes" id="UP000190105">
    <property type="component" value="Unassembled WGS sequence"/>
</dbReference>
<dbReference type="AlphaFoldDB" id="A0A1T4WE15"/>
<feature type="domain" description="Periplasmic binding protein" evidence="5">
    <location>
        <begin position="49"/>
        <end position="303"/>
    </location>
</feature>
<proteinExistence type="inferred from homology"/>
<evidence type="ECO:0000256" key="2">
    <source>
        <dbReference type="ARBA" id="ARBA00007639"/>
    </source>
</evidence>
<comment type="similarity">
    <text evidence="2">Belongs to the bacterial solute-binding protein 2 family.</text>
</comment>
<dbReference type="STRING" id="1147123.SAMN05443428_1017"/>
<keyword evidence="3 4" id="KW-0732">Signal</keyword>